<dbReference type="RefSeq" id="WP_189531992.1">
    <property type="nucleotide sequence ID" value="NZ_BMYX01000004.1"/>
</dbReference>
<accession>A0A918P0H7</accession>
<evidence type="ECO:0000256" key="2">
    <source>
        <dbReference type="ARBA" id="ARBA00009820"/>
    </source>
</evidence>
<dbReference type="InterPro" id="IPR007195">
    <property type="entry name" value="TolB_N"/>
</dbReference>
<feature type="signal peptide" evidence="5">
    <location>
        <begin position="1"/>
        <end position="25"/>
    </location>
</feature>
<dbReference type="PANTHER" id="PTHR36842:SF1">
    <property type="entry name" value="PROTEIN TOLB"/>
    <property type="match status" value="1"/>
</dbReference>
<dbReference type="NCBIfam" id="TIGR02800">
    <property type="entry name" value="propeller_TolB"/>
    <property type="match status" value="1"/>
</dbReference>
<comment type="similarity">
    <text evidence="2 5">Belongs to the TolB family.</text>
</comment>
<dbReference type="HAMAP" id="MF_00671">
    <property type="entry name" value="TolB"/>
    <property type="match status" value="1"/>
</dbReference>
<feature type="domain" description="TolB N-terminal" evidence="6">
    <location>
        <begin position="28"/>
        <end position="130"/>
    </location>
</feature>
<keyword evidence="5" id="KW-0132">Cell division</keyword>
<comment type="subunit">
    <text evidence="5">The Tol-Pal system is composed of five core proteins: the inner membrane proteins TolA, TolQ and TolR, the periplasmic protein TolB and the outer membrane protein Pal. They form a network linking the inner and outer membranes and the peptidoglycan layer.</text>
</comment>
<dbReference type="GO" id="GO:0051301">
    <property type="term" value="P:cell division"/>
    <property type="evidence" value="ECO:0007669"/>
    <property type="project" value="UniProtKB-UniRule"/>
</dbReference>
<dbReference type="SUPFAM" id="SSF69304">
    <property type="entry name" value="Tricorn protease N-terminal domain"/>
    <property type="match status" value="1"/>
</dbReference>
<dbReference type="InterPro" id="IPR011659">
    <property type="entry name" value="WD40"/>
</dbReference>
<evidence type="ECO:0000313" key="7">
    <source>
        <dbReference type="EMBL" id="GGY09630.1"/>
    </source>
</evidence>
<dbReference type="SUPFAM" id="SSF52964">
    <property type="entry name" value="TolB, N-terminal domain"/>
    <property type="match status" value="1"/>
</dbReference>
<dbReference type="AlphaFoldDB" id="A0A918P0H7"/>
<comment type="caution">
    <text evidence="7">The sequence shown here is derived from an EMBL/GenBank/DDBJ whole genome shotgun (WGS) entry which is preliminary data.</text>
</comment>
<keyword evidence="3 5" id="KW-0732">Signal</keyword>
<sequence precursor="true">MANFRTLIYAGMALMLAAAMPAARAEMVIDIIGGGANRHAITIAPFKDETARAGGNLTPVVRNDLSLSGEFRLVDGADVPNVPFEPADLKYPLWQAKGVQSIAIGKVEAAPGGQMTISFRLMDIAQHKQLTAGQFTVGPDRVREVAHTIADMIYEAITGQKGIFNTRIAYVLKSGRSYQLQIADVDGARAQTILRSKEPIMSPVWSPNGRYLAYVSFETQKPVVWVQDLATGSRRAVANFKGSNSAPAWSPDGSTLAVVLTTSGNSQIYLMNASGGSPRRVVHSDGIDTEPTFTPDGGRLLFVSDRAGGPQIYSVPTQGGAVQRLSWNGGYNVSPRVAPDGKSFTYVRREGGKFRVVIQEMGGGDRYLSDGPDNERPSYAPNGRMVLYASEAGGKSVLYAATVDGSSKMKLAVINGDVQDPAWGPFNAP</sequence>
<keyword evidence="8" id="KW-1185">Reference proteome</keyword>
<evidence type="ECO:0000313" key="8">
    <source>
        <dbReference type="Proteomes" id="UP000645257"/>
    </source>
</evidence>
<protein>
    <recommendedName>
        <fullName evidence="5">Tol-Pal system protein TolB</fullName>
    </recommendedName>
</protein>
<name>A0A918P0H7_9NEIS</name>
<evidence type="ECO:0000256" key="4">
    <source>
        <dbReference type="ARBA" id="ARBA00022764"/>
    </source>
</evidence>
<dbReference type="GO" id="GO:0017038">
    <property type="term" value="P:protein import"/>
    <property type="evidence" value="ECO:0007669"/>
    <property type="project" value="InterPro"/>
</dbReference>
<organism evidence="7 8">
    <name type="scientific">Paludibacterium paludis</name>
    <dbReference type="NCBI Taxonomy" id="1225769"/>
    <lineage>
        <taxon>Bacteria</taxon>
        <taxon>Pseudomonadati</taxon>
        <taxon>Pseudomonadota</taxon>
        <taxon>Betaproteobacteria</taxon>
        <taxon>Neisseriales</taxon>
        <taxon>Chromobacteriaceae</taxon>
        <taxon>Paludibacterium</taxon>
    </lineage>
</organism>
<keyword evidence="5" id="KW-0131">Cell cycle</keyword>
<evidence type="ECO:0000259" key="6">
    <source>
        <dbReference type="Pfam" id="PF04052"/>
    </source>
</evidence>
<gene>
    <name evidence="5 7" type="primary">tolB</name>
    <name evidence="7" type="ORF">GCM10011289_10590</name>
</gene>
<reference evidence="7" key="1">
    <citation type="journal article" date="2014" name="Int. J. Syst. Evol. Microbiol.">
        <title>Complete genome sequence of Corynebacterium casei LMG S-19264T (=DSM 44701T), isolated from a smear-ripened cheese.</title>
        <authorList>
            <consortium name="US DOE Joint Genome Institute (JGI-PGF)"/>
            <person name="Walter F."/>
            <person name="Albersmeier A."/>
            <person name="Kalinowski J."/>
            <person name="Ruckert C."/>
        </authorList>
    </citation>
    <scope>NUCLEOTIDE SEQUENCE</scope>
    <source>
        <strain evidence="7">KCTC 32182</strain>
    </source>
</reference>
<keyword evidence="4 5" id="KW-0574">Periplasm</keyword>
<dbReference type="InterPro" id="IPR011042">
    <property type="entry name" value="6-blade_b-propeller_TolB-like"/>
</dbReference>
<dbReference type="Gene3D" id="3.40.50.10070">
    <property type="entry name" value="TolB, N-terminal domain"/>
    <property type="match status" value="1"/>
</dbReference>
<proteinExistence type="inferred from homology"/>
<dbReference type="Pfam" id="PF07676">
    <property type="entry name" value="PD40"/>
    <property type="match status" value="5"/>
</dbReference>
<dbReference type="Proteomes" id="UP000645257">
    <property type="component" value="Unassembled WGS sequence"/>
</dbReference>
<dbReference type="PANTHER" id="PTHR36842">
    <property type="entry name" value="PROTEIN TOLB HOMOLOG"/>
    <property type="match status" value="1"/>
</dbReference>
<comment type="subcellular location">
    <subcellularLocation>
        <location evidence="1 5">Periplasm</location>
    </subcellularLocation>
</comment>
<dbReference type="GO" id="GO:0042597">
    <property type="term" value="C:periplasmic space"/>
    <property type="evidence" value="ECO:0007669"/>
    <property type="project" value="UniProtKB-SubCell"/>
</dbReference>
<feature type="chain" id="PRO_5038197565" description="Tol-Pal system protein TolB" evidence="5">
    <location>
        <begin position="26"/>
        <end position="429"/>
    </location>
</feature>
<dbReference type="Gene3D" id="2.120.10.30">
    <property type="entry name" value="TolB, C-terminal domain"/>
    <property type="match status" value="1"/>
</dbReference>
<evidence type="ECO:0000256" key="1">
    <source>
        <dbReference type="ARBA" id="ARBA00004418"/>
    </source>
</evidence>
<comment type="function">
    <text evidence="5">Part of the Tol-Pal system, which plays a role in outer membrane invagination during cell division and is important for maintaining outer membrane integrity.</text>
</comment>
<dbReference type="EMBL" id="BMYX01000004">
    <property type="protein sequence ID" value="GGY09630.1"/>
    <property type="molecule type" value="Genomic_DNA"/>
</dbReference>
<evidence type="ECO:0000256" key="5">
    <source>
        <dbReference type="HAMAP-Rule" id="MF_00671"/>
    </source>
</evidence>
<evidence type="ECO:0000256" key="3">
    <source>
        <dbReference type="ARBA" id="ARBA00022729"/>
    </source>
</evidence>
<dbReference type="Pfam" id="PF04052">
    <property type="entry name" value="TolB_N"/>
    <property type="match status" value="1"/>
</dbReference>
<dbReference type="InterPro" id="IPR014167">
    <property type="entry name" value="Tol-Pal_TolB"/>
</dbReference>
<reference evidence="7" key="2">
    <citation type="submission" date="2020-09" db="EMBL/GenBank/DDBJ databases">
        <authorList>
            <person name="Sun Q."/>
            <person name="Kim S."/>
        </authorList>
    </citation>
    <scope>NUCLEOTIDE SEQUENCE</scope>
    <source>
        <strain evidence="7">KCTC 32182</strain>
    </source>
</reference>